<proteinExistence type="predicted"/>
<dbReference type="Gene3D" id="1.25.40.10">
    <property type="entry name" value="Tetratricopeptide repeat domain"/>
    <property type="match status" value="2"/>
</dbReference>
<dbReference type="SMART" id="SM00028">
    <property type="entry name" value="TPR"/>
    <property type="match status" value="4"/>
</dbReference>
<dbReference type="GO" id="GO:0006493">
    <property type="term" value="P:protein O-linked glycosylation"/>
    <property type="evidence" value="ECO:0007669"/>
    <property type="project" value="InterPro"/>
</dbReference>
<dbReference type="PROSITE" id="PS50005">
    <property type="entry name" value="TPR"/>
    <property type="match status" value="1"/>
</dbReference>
<dbReference type="AlphaFoldDB" id="E1QFJ0"/>
<keyword evidence="3" id="KW-1185">Reference proteome</keyword>
<dbReference type="InterPro" id="IPR037919">
    <property type="entry name" value="OGT"/>
</dbReference>
<dbReference type="InterPro" id="IPR019734">
    <property type="entry name" value="TPR_rpt"/>
</dbReference>
<dbReference type="SUPFAM" id="SSF48452">
    <property type="entry name" value="TPR-like"/>
    <property type="match status" value="1"/>
</dbReference>
<accession>E1QFJ0</accession>
<reference evidence="2 3" key="1">
    <citation type="journal article" date="2010" name="Stand. Genomic Sci.">
        <title>Complete genome sequence of Desulfarculus baarsii type strain (2st14).</title>
        <authorList>
            <person name="Sun H."/>
            <person name="Spring S."/>
            <person name="Lapidus A."/>
            <person name="Davenport K."/>
            <person name="Del Rio T.G."/>
            <person name="Tice H."/>
            <person name="Nolan M."/>
            <person name="Copeland A."/>
            <person name="Cheng J.F."/>
            <person name="Lucas S."/>
            <person name="Tapia R."/>
            <person name="Goodwin L."/>
            <person name="Pitluck S."/>
            <person name="Ivanova N."/>
            <person name="Pagani I."/>
            <person name="Mavromatis K."/>
            <person name="Ovchinnikova G."/>
            <person name="Pati A."/>
            <person name="Chen A."/>
            <person name="Palaniappan K."/>
            <person name="Hauser L."/>
            <person name="Chang Y.J."/>
            <person name="Jeffries C.D."/>
            <person name="Detter J.C."/>
            <person name="Han C."/>
            <person name="Rohde M."/>
            <person name="Brambilla E."/>
            <person name="Goker M."/>
            <person name="Woyke T."/>
            <person name="Bristow J."/>
            <person name="Eisen J.A."/>
            <person name="Markowitz V."/>
            <person name="Hugenholtz P."/>
            <person name="Kyrpides N.C."/>
            <person name="Klenk H.P."/>
            <person name="Land M."/>
        </authorList>
    </citation>
    <scope>NUCLEOTIDE SEQUENCE [LARGE SCALE GENOMIC DNA]</scope>
    <source>
        <strain evidence="3">ATCC 33931 / DSM 2075 / LMG 7858 / VKM B-1802 / 2st14</strain>
    </source>
</reference>
<feature type="repeat" description="TPR" evidence="1">
    <location>
        <begin position="136"/>
        <end position="169"/>
    </location>
</feature>
<name>E1QFJ0_DESB2</name>
<dbReference type="InterPro" id="IPR011990">
    <property type="entry name" value="TPR-like_helical_dom_sf"/>
</dbReference>
<dbReference type="KEGG" id="dbr:Deba_0956"/>
<protein>
    <submittedName>
        <fullName evidence="2">TPR repeat-containing protein</fullName>
    </submittedName>
</protein>
<dbReference type="STRING" id="644282.Deba_0956"/>
<dbReference type="EMBL" id="CP002085">
    <property type="protein sequence ID" value="ADK84326.1"/>
    <property type="molecule type" value="Genomic_DNA"/>
</dbReference>
<evidence type="ECO:0000313" key="2">
    <source>
        <dbReference type="EMBL" id="ADK84326.1"/>
    </source>
</evidence>
<dbReference type="Pfam" id="PF13432">
    <property type="entry name" value="TPR_16"/>
    <property type="match status" value="2"/>
</dbReference>
<dbReference type="PANTHER" id="PTHR44366">
    <property type="entry name" value="UDP-N-ACETYLGLUCOSAMINE--PEPTIDE N-ACETYLGLUCOSAMINYLTRANSFERASE 110 KDA SUBUNIT"/>
    <property type="match status" value="1"/>
</dbReference>
<dbReference type="PANTHER" id="PTHR44366:SF1">
    <property type="entry name" value="UDP-N-ACETYLGLUCOSAMINE--PEPTIDE N-ACETYLGLUCOSAMINYLTRANSFERASE 110 KDA SUBUNIT"/>
    <property type="match status" value="1"/>
</dbReference>
<dbReference type="OrthoDB" id="5450625at2"/>
<dbReference type="Proteomes" id="UP000009047">
    <property type="component" value="Chromosome"/>
</dbReference>
<sequence length="214" mass="23647">MAILETPSGIPEDDFLREGLIDRLQQYLAAEPGAWHIRYNLAVALAHDGREDEAIEQFKQVLFEAPKHLESMLNLGGLYLAKGMADMALRTFTGALTVWDLPAVRANLAVAYMQLDKLDDAERELRRALAENSKLPDAWTNLSTVLVRRQQFAEAVDAAARALEINDGFAMAHNNKAAALLELGCEQEAKRAAARARELGYPVHPEMLARLGLA</sequence>
<dbReference type="HOGENOM" id="CLU_003728_13_0_7"/>
<keyword evidence="1" id="KW-0802">TPR repeat</keyword>
<evidence type="ECO:0000256" key="1">
    <source>
        <dbReference type="PROSITE-ProRule" id="PRU00339"/>
    </source>
</evidence>
<dbReference type="eggNOG" id="COG4783">
    <property type="taxonomic scope" value="Bacteria"/>
</dbReference>
<gene>
    <name evidence="2" type="ordered locus">Deba_0956</name>
</gene>
<evidence type="ECO:0000313" key="3">
    <source>
        <dbReference type="Proteomes" id="UP000009047"/>
    </source>
</evidence>
<dbReference type="GO" id="GO:0097363">
    <property type="term" value="F:protein O-acetylglucosaminyltransferase activity"/>
    <property type="evidence" value="ECO:0007669"/>
    <property type="project" value="TreeGrafter"/>
</dbReference>
<organism evidence="2 3">
    <name type="scientific">Desulfarculus baarsii (strain ATCC 33931 / DSM 2075 / LMG 7858 / VKM B-1802 / 2st14)</name>
    <dbReference type="NCBI Taxonomy" id="644282"/>
    <lineage>
        <taxon>Bacteria</taxon>
        <taxon>Pseudomonadati</taxon>
        <taxon>Thermodesulfobacteriota</taxon>
        <taxon>Desulfarculia</taxon>
        <taxon>Desulfarculales</taxon>
        <taxon>Desulfarculaceae</taxon>
        <taxon>Desulfarculus</taxon>
    </lineage>
</organism>
<dbReference type="RefSeq" id="WP_013257780.1">
    <property type="nucleotide sequence ID" value="NC_014365.1"/>
</dbReference>